<dbReference type="OMA" id="DDANEIC"/>
<protein>
    <submittedName>
        <fullName evidence="3">Ankyrin repeat-containing protein</fullName>
    </submittedName>
</protein>
<keyword evidence="4" id="KW-1185">Reference proteome</keyword>
<dbReference type="GO" id="GO:0016020">
    <property type="term" value="C:membrane"/>
    <property type="evidence" value="ECO:0007669"/>
    <property type="project" value="TreeGrafter"/>
</dbReference>
<dbReference type="EMBL" id="LEKV01004814">
    <property type="protein sequence ID" value="KVH92528.1"/>
    <property type="molecule type" value="Genomic_DNA"/>
</dbReference>
<evidence type="ECO:0000259" key="2">
    <source>
        <dbReference type="Pfam" id="PF13962"/>
    </source>
</evidence>
<proteinExistence type="predicted"/>
<dbReference type="STRING" id="59895.A0A103XKW8"/>
<evidence type="ECO:0000313" key="4">
    <source>
        <dbReference type="Proteomes" id="UP000243975"/>
    </source>
</evidence>
<dbReference type="Proteomes" id="UP000243975">
    <property type="component" value="Unassembled WGS sequence"/>
</dbReference>
<comment type="caution">
    <text evidence="3">The sequence shown here is derived from an EMBL/GenBank/DDBJ whole genome shotgun (WGS) entry which is preliminary data.</text>
</comment>
<dbReference type="InterPro" id="IPR036770">
    <property type="entry name" value="Ankyrin_rpt-contain_sf"/>
</dbReference>
<gene>
    <name evidence="3" type="ORF">Ccrd_005435</name>
</gene>
<dbReference type="Pfam" id="PF13962">
    <property type="entry name" value="PGG"/>
    <property type="match status" value="1"/>
</dbReference>
<dbReference type="PANTHER" id="PTHR24177">
    <property type="entry name" value="CASKIN"/>
    <property type="match status" value="1"/>
</dbReference>
<feature type="non-terminal residue" evidence="3">
    <location>
        <position position="1"/>
    </location>
</feature>
<feature type="transmembrane region" description="Helical" evidence="1">
    <location>
        <begin position="447"/>
        <end position="476"/>
    </location>
</feature>
<feature type="transmembrane region" description="Helical" evidence="1">
    <location>
        <begin position="482"/>
        <end position="504"/>
    </location>
</feature>
<evidence type="ECO:0000256" key="1">
    <source>
        <dbReference type="SAM" id="Phobius"/>
    </source>
</evidence>
<dbReference type="InterPro" id="IPR026961">
    <property type="entry name" value="PGG_dom"/>
</dbReference>
<feature type="transmembrane region" description="Helical" evidence="1">
    <location>
        <begin position="410"/>
        <end position="435"/>
    </location>
</feature>
<dbReference type="Gene3D" id="1.25.40.20">
    <property type="entry name" value="Ankyrin repeat-containing domain"/>
    <property type="match status" value="2"/>
</dbReference>
<feature type="domain" description="PGG" evidence="2">
    <location>
        <begin position="363"/>
        <end position="475"/>
    </location>
</feature>
<dbReference type="PANTHER" id="PTHR24177:SF472">
    <property type="entry name" value="PGG DOMAIN-CONTAINING PROTEIN"/>
    <property type="match status" value="1"/>
</dbReference>
<dbReference type="InterPro" id="IPR002110">
    <property type="entry name" value="Ankyrin_rpt"/>
</dbReference>
<name>A0A103XKW8_CYNCS</name>
<dbReference type="SMART" id="SM00248">
    <property type="entry name" value="ANK"/>
    <property type="match status" value="5"/>
</dbReference>
<dbReference type="Pfam" id="PF12796">
    <property type="entry name" value="Ank_2"/>
    <property type="match status" value="1"/>
</dbReference>
<organism evidence="3 4">
    <name type="scientific">Cynara cardunculus var. scolymus</name>
    <name type="common">Globe artichoke</name>
    <name type="synonym">Cynara scolymus</name>
    <dbReference type="NCBI Taxonomy" id="59895"/>
    <lineage>
        <taxon>Eukaryota</taxon>
        <taxon>Viridiplantae</taxon>
        <taxon>Streptophyta</taxon>
        <taxon>Embryophyta</taxon>
        <taxon>Tracheophyta</taxon>
        <taxon>Spermatophyta</taxon>
        <taxon>Magnoliopsida</taxon>
        <taxon>eudicotyledons</taxon>
        <taxon>Gunneridae</taxon>
        <taxon>Pentapetalae</taxon>
        <taxon>asterids</taxon>
        <taxon>campanulids</taxon>
        <taxon>Asterales</taxon>
        <taxon>Asteraceae</taxon>
        <taxon>Carduoideae</taxon>
        <taxon>Cardueae</taxon>
        <taxon>Carduinae</taxon>
        <taxon>Cynara</taxon>
    </lineage>
</organism>
<feature type="transmembrane region" description="Helical" evidence="1">
    <location>
        <begin position="373"/>
        <end position="390"/>
    </location>
</feature>
<accession>A0A103XKW8</accession>
<evidence type="ECO:0000313" key="3">
    <source>
        <dbReference type="EMBL" id="KVH92528.1"/>
    </source>
</evidence>
<reference evidence="3 4" key="1">
    <citation type="journal article" date="2016" name="Sci. Rep.">
        <title>The genome sequence of the outbreeding globe artichoke constructed de novo incorporating a phase-aware low-pass sequencing strategy of F1 progeny.</title>
        <authorList>
            <person name="Scaglione D."/>
            <person name="Reyes-Chin-Wo S."/>
            <person name="Acquadro A."/>
            <person name="Froenicke L."/>
            <person name="Portis E."/>
            <person name="Beitel C."/>
            <person name="Tirone M."/>
            <person name="Mauro R."/>
            <person name="Lo Monaco A."/>
            <person name="Mauromicale G."/>
            <person name="Faccioli P."/>
            <person name="Cattivelli L."/>
            <person name="Rieseberg L."/>
            <person name="Michelmore R."/>
            <person name="Lanteri S."/>
        </authorList>
    </citation>
    <scope>NUCLEOTIDE SEQUENCE [LARGE SCALE GENOMIC DNA]</scope>
    <source>
        <strain evidence="3">2C</strain>
    </source>
</reference>
<keyword evidence="1" id="KW-0472">Membrane</keyword>
<sequence>IDYINICVPIYNASIRGDWKAVEPFLFRQPDLVRFGISENYDTALHIAASAKTSKLLRSFVKNLMDRMTYEDLKLQNKDYNTALCVAIAAGNFEIAMTMVNKHQALLDVSGRLNRMPFYMACLYGKKKIVKHLYQNFDTMTGIYWTEEICGKVLHNCVQADIFVFAIIHVKVGPANKPSDAMKLVRIIWNKVLTLSDAEIDDIIRGPAKIQGGVRKYTSGILFLAAKMGNTEFVVELIRQYPDILWKRNDKNRSIFHVAVKYRHQGIYSLLNEIGSMKDVIMPLKDQSGNNMLHLVGKCPKIKRLGDVSGVALHMQRELLWFKVLEVENTLPPACRESKNNARQTPRNLFSEEHKRLLFEGERWMKDTASQSMVVSALIATIVFAAAFMVPGGYNQDNGIPMFLHKRIFIVFVIADAVSLIFSSISILIFLYVHITTYSEQDFLDSLPMILMTGLVTLSISIVAMMVAFSVSFFVLYLNNLIWVPIVISVFSSGPVILLVIFHLRVLRDVYRSTYSHKYFFKTKKPSLYIRNPNF</sequence>
<keyword evidence="1" id="KW-0812">Transmembrane</keyword>
<dbReference type="SUPFAM" id="SSF48403">
    <property type="entry name" value="Ankyrin repeat"/>
    <property type="match status" value="1"/>
</dbReference>
<dbReference type="AlphaFoldDB" id="A0A103XKW8"/>
<keyword evidence="1" id="KW-1133">Transmembrane helix</keyword>
<dbReference type="Gramene" id="KVH92528">
    <property type="protein sequence ID" value="KVH92528"/>
    <property type="gene ID" value="Ccrd_005435"/>
</dbReference>